<evidence type="ECO:0000256" key="4">
    <source>
        <dbReference type="ARBA" id="ARBA00022475"/>
    </source>
</evidence>
<keyword evidence="3" id="KW-0813">Transport</keyword>
<name>A0A151AMD2_9CLOT</name>
<dbReference type="EMBL" id="LTBB01000008">
    <property type="protein sequence ID" value="KYH28690.1"/>
    <property type="molecule type" value="Genomic_DNA"/>
</dbReference>
<feature type="transmembrane region" description="Helical" evidence="8">
    <location>
        <begin position="33"/>
        <end position="54"/>
    </location>
</feature>
<evidence type="ECO:0000313" key="9">
    <source>
        <dbReference type="EMBL" id="KYH28690.1"/>
    </source>
</evidence>
<dbReference type="RefSeq" id="WP_061858542.1">
    <property type="nucleotide sequence ID" value="NZ_LTBB01000008.1"/>
</dbReference>
<comment type="subcellular location">
    <subcellularLocation>
        <location evidence="1">Cell membrane</location>
        <topology evidence="1">Multi-pass membrane protein</topology>
    </subcellularLocation>
</comment>
<comment type="caution">
    <text evidence="9">The sequence shown here is derived from an EMBL/GenBank/DDBJ whole genome shotgun (WGS) entry which is preliminary data.</text>
</comment>
<protein>
    <submittedName>
        <fullName evidence="9">Na(+)/H(+) antiporter subunit F</fullName>
    </submittedName>
</protein>
<proteinExistence type="inferred from homology"/>
<evidence type="ECO:0000256" key="2">
    <source>
        <dbReference type="ARBA" id="ARBA00009212"/>
    </source>
</evidence>
<dbReference type="AlphaFoldDB" id="A0A151AMD2"/>
<keyword evidence="10" id="KW-1185">Reference proteome</keyword>
<evidence type="ECO:0000256" key="3">
    <source>
        <dbReference type="ARBA" id="ARBA00022448"/>
    </source>
</evidence>
<organism evidence="9 10">
    <name type="scientific">Clostridium colicanis DSM 13634</name>
    <dbReference type="NCBI Taxonomy" id="1121305"/>
    <lineage>
        <taxon>Bacteria</taxon>
        <taxon>Bacillati</taxon>
        <taxon>Bacillota</taxon>
        <taxon>Clostridia</taxon>
        <taxon>Eubacteriales</taxon>
        <taxon>Clostridiaceae</taxon>
        <taxon>Clostridium</taxon>
    </lineage>
</organism>
<dbReference type="STRING" id="1121305.CLCOL_17030"/>
<dbReference type="PANTHER" id="PTHR34702">
    <property type="entry name" value="NA(+)/H(+) ANTIPORTER SUBUNIT F1"/>
    <property type="match status" value="1"/>
</dbReference>
<evidence type="ECO:0000313" key="10">
    <source>
        <dbReference type="Proteomes" id="UP000075374"/>
    </source>
</evidence>
<dbReference type="GO" id="GO:0005886">
    <property type="term" value="C:plasma membrane"/>
    <property type="evidence" value="ECO:0007669"/>
    <property type="project" value="UniProtKB-SubCell"/>
</dbReference>
<dbReference type="GO" id="GO:0015385">
    <property type="term" value="F:sodium:proton antiporter activity"/>
    <property type="evidence" value="ECO:0007669"/>
    <property type="project" value="TreeGrafter"/>
</dbReference>
<evidence type="ECO:0000256" key="6">
    <source>
        <dbReference type="ARBA" id="ARBA00022989"/>
    </source>
</evidence>
<feature type="transmembrane region" description="Helical" evidence="8">
    <location>
        <begin position="60"/>
        <end position="81"/>
    </location>
</feature>
<keyword evidence="5 8" id="KW-0812">Transmembrane</keyword>
<evidence type="ECO:0000256" key="5">
    <source>
        <dbReference type="ARBA" id="ARBA00022692"/>
    </source>
</evidence>
<evidence type="ECO:0000256" key="8">
    <source>
        <dbReference type="SAM" id="Phobius"/>
    </source>
</evidence>
<sequence>MNKMLIFSSLFLSITIFMCIFRAVKGSTAADRLVAINVIGTKTIILILIVSFILKETYFVDVALVYALISFVASIVISKFIGRWGGKKV</sequence>
<dbReference type="PATRIC" id="fig|1121305.3.peg.1705"/>
<keyword evidence="7 8" id="KW-0472">Membrane</keyword>
<comment type="similarity">
    <text evidence="2">Belongs to the CPA3 antiporters (TC 2.A.63) subunit F family.</text>
</comment>
<keyword evidence="6 8" id="KW-1133">Transmembrane helix</keyword>
<dbReference type="Pfam" id="PF04066">
    <property type="entry name" value="MrpF_PhaF"/>
    <property type="match status" value="1"/>
</dbReference>
<dbReference type="PANTHER" id="PTHR34702:SF1">
    <property type="entry name" value="NA(+)_H(+) ANTIPORTER SUBUNIT F"/>
    <property type="match status" value="1"/>
</dbReference>
<evidence type="ECO:0000256" key="7">
    <source>
        <dbReference type="ARBA" id="ARBA00023136"/>
    </source>
</evidence>
<feature type="transmembrane region" description="Helical" evidence="8">
    <location>
        <begin position="6"/>
        <end position="24"/>
    </location>
</feature>
<keyword evidence="4" id="KW-1003">Cell membrane</keyword>
<dbReference type="InterPro" id="IPR007208">
    <property type="entry name" value="MrpF/PhaF-like"/>
</dbReference>
<dbReference type="Proteomes" id="UP000075374">
    <property type="component" value="Unassembled WGS sequence"/>
</dbReference>
<reference evidence="9 10" key="1">
    <citation type="submission" date="2016-02" db="EMBL/GenBank/DDBJ databases">
        <title>Genome sequence of Clostridium colicanis DSM 13634.</title>
        <authorList>
            <person name="Poehlein A."/>
            <person name="Daniel R."/>
        </authorList>
    </citation>
    <scope>NUCLEOTIDE SEQUENCE [LARGE SCALE GENOMIC DNA]</scope>
    <source>
        <strain evidence="9 10">DSM 13634</strain>
    </source>
</reference>
<accession>A0A151AMD2</accession>
<evidence type="ECO:0000256" key="1">
    <source>
        <dbReference type="ARBA" id="ARBA00004651"/>
    </source>
</evidence>
<gene>
    <name evidence="9" type="primary">mrpF</name>
    <name evidence="9" type="ORF">CLCOL_17030</name>
</gene>